<dbReference type="GO" id="GO:0004843">
    <property type="term" value="F:cysteine-type deubiquitinase activity"/>
    <property type="evidence" value="ECO:0007669"/>
    <property type="project" value="InterPro"/>
</dbReference>
<organism evidence="3">
    <name type="scientific">Cladocopium goreaui</name>
    <dbReference type="NCBI Taxonomy" id="2562237"/>
    <lineage>
        <taxon>Eukaryota</taxon>
        <taxon>Sar</taxon>
        <taxon>Alveolata</taxon>
        <taxon>Dinophyceae</taxon>
        <taxon>Suessiales</taxon>
        <taxon>Symbiodiniaceae</taxon>
        <taxon>Cladocopium</taxon>
    </lineage>
</organism>
<dbReference type="GO" id="GO:0016579">
    <property type="term" value="P:protein deubiquitination"/>
    <property type="evidence" value="ECO:0007669"/>
    <property type="project" value="InterPro"/>
</dbReference>
<dbReference type="EMBL" id="CAMXCT010006565">
    <property type="protein sequence ID" value="CAI4016061.1"/>
    <property type="molecule type" value="Genomic_DNA"/>
</dbReference>
<protein>
    <submittedName>
        <fullName evidence="5">LINE-1 reverse transcriptase-like</fullName>
    </submittedName>
</protein>
<feature type="domain" description="USP" evidence="2">
    <location>
        <begin position="1368"/>
        <end position="1636"/>
    </location>
</feature>
<dbReference type="InterPro" id="IPR036691">
    <property type="entry name" value="Endo/exonu/phosph_ase_sf"/>
</dbReference>
<dbReference type="EMBL" id="CAMXCT020006565">
    <property type="protein sequence ID" value="CAL1169436.1"/>
    <property type="molecule type" value="Genomic_DNA"/>
</dbReference>
<keyword evidence="5" id="KW-0548">Nucleotidyltransferase</keyword>
<name>A0A9P1GJC2_9DINO</name>
<dbReference type="Gene3D" id="3.90.70.10">
    <property type="entry name" value="Cysteine proteinases"/>
    <property type="match status" value="1"/>
</dbReference>
<sequence length="1686" mass="189822">MVLNLRHASKVVKRSLLRAQRRAECFGMTWYRGKCLTLADFAKMGMPPTQALAQAPRTKDVMSCHSHNKPKKRLTCLSWNGGGLASSKLDEIKTWLCLQQVQVAVLTETRWSFQSTWSDNAWHHIHSADPNHRGSGVLILLSRSLCHANDLRWNEIIPGRLVHVRVMNATRNLDILGCYQHVYKKDKEQLQKRDKFWQTLETQLTMLPGRNTVALMGDFNCSLPTSAGVSGPNSYTWNQQQAVGTCHPDSSRLLQVLRHGGLVALNSWNSKLGPTFVHLQNHSRIDYVCTRSQLADGRARQVQYLWNAPFVSQGNSGHAPILFNLALYWIPPPHAKLNLTPNQRERGRLAKLADSPDWHDFLAACAGPLTIQLDQVLTSDLPELSQTHVVAMQEYTKAFPAASAVSKPDPWQANEHVLTKWEHRRLANSLKTCDLRSLFHGWFHVMRFLSLHKKHRRHAMQLRRQRFAETVQEAHAAALHFDTRKLFDIINRHSPKVPRRRMQLRNNHGALMTISEERSLLISFVQTTWAGTPMPAFTCDEPPGVPFDVGELAAALSRIPSCKAVAPPCAPGIVWNSLANTIAPLLHAILTQWWGTCQPWIPEQWRSGWLQLIPKPTKPPVQPCNLRPLAMQCPLGKAVLGLLIQIAAAQADAEFSLLFELLAEFDLSLNPQKSVAILQMTGSQSRKMRALHTQRDQHGERFPAKITCTIVLLPGPDFCLQKPAVLPMMSSTPSQSSQTHSTGTRLLTETDLDLLRSKSWGDSVLHMIATDTLHNLEHEWEACQYLSKQCFLCGLQLSRTQDMNLHYRTEHAAHWNNVPSKAMMLTNLHSSESPCPHCGGCFKKHQCPVWTQIAVMILNGGGLMQPEPMEVAPTHRCDFCLAPFTDAAQLTQHLQAYTRAGDLANHLMTCHSRQIGMMFHRLQSGLFMPVQIPDAVLHQMVHHSIPDDIKQRIARVFIDRSFSDLWTTQAMKQILRSWCIMCGQEHHPGLLCRHLHEAHVIGHRFADFYNEALLPILMHEIQPDHCCTLCGQIFNLPALTPSDASAAGRLELVQVHLRGNCPGDLAMSGWDEGALGQIRETFQFLQLILDKGLALTPNPRAPKQRRTDQQKGQQADPDQPEHDPQFNLMRYLQLLGLMALRQEHSLSVLQSTDSFILFFQPEEGGTLQGLIAETKKWTQQRQQGPQQPQTPLRQHLSQWMLTDLLNRATKVSKCKQGDQVLQACLDKRLLLEDLSWPYLRWNAEQKALVVDKKKSVTMPKMLQHLEELIQDFRDPGLVLKFQSLQTSQAQTERQTLRAAAGTLSLIHLAADGSNTAPSFTQTEQFGHPSEEHDAQDKGPWERQESQQDQGRCLTETEICSLCHLAVALTFANDSNWCFANVTLYCLLWALLSLKPTDASSWGPRFEHLVQLLQNSLNHEVQLIDLPWFAHLLKDLGRTPAQQDCSEFVHILLQWVSSPAIDMSWHRRCETDAGTIVSDQSQTCMPLFLQIPANLAFQTNCTLEDLLQHWCQVDGMRAALLKAAKIICIHVDRLVSTSGQIEKSSCAIDVDTGIAIPHFIEDALQQATAEYVLIAAAAHLGIDAAGHYQAILKVRPAVISSSCAVQWLITQDHCKPQPVWEVPYNLKQNLNVLWLMRADSLRLPGYHCDSETTAIEPDAEEALEENLLMLLRTSTAEASIAPSSTTT</sequence>
<feature type="compositionally biased region" description="Basic and acidic residues" evidence="1">
    <location>
        <begin position="1328"/>
        <end position="1345"/>
    </location>
</feature>
<dbReference type="EMBL" id="CAMXCT030006565">
    <property type="protein sequence ID" value="CAL4803373.1"/>
    <property type="molecule type" value="Genomic_DNA"/>
</dbReference>
<dbReference type="GO" id="GO:0003964">
    <property type="term" value="F:RNA-directed DNA polymerase activity"/>
    <property type="evidence" value="ECO:0007669"/>
    <property type="project" value="UniProtKB-KW"/>
</dbReference>
<evidence type="ECO:0000313" key="4">
    <source>
        <dbReference type="EMBL" id="CAL1169436.1"/>
    </source>
</evidence>
<dbReference type="InterPro" id="IPR013087">
    <property type="entry name" value="Znf_C2H2_type"/>
</dbReference>
<dbReference type="InterPro" id="IPR001394">
    <property type="entry name" value="Peptidase_C19_UCH"/>
</dbReference>
<keyword evidence="6" id="KW-1185">Reference proteome</keyword>
<evidence type="ECO:0000259" key="2">
    <source>
        <dbReference type="PROSITE" id="PS50235"/>
    </source>
</evidence>
<comment type="caution">
    <text evidence="3">The sequence shown here is derived from an EMBL/GenBank/DDBJ whole genome shotgun (WGS) entry which is preliminary data.</text>
</comment>
<dbReference type="InterPro" id="IPR028889">
    <property type="entry name" value="USP"/>
</dbReference>
<reference evidence="4" key="2">
    <citation type="submission" date="2024-04" db="EMBL/GenBank/DDBJ databases">
        <authorList>
            <person name="Chen Y."/>
            <person name="Shah S."/>
            <person name="Dougan E. K."/>
            <person name="Thang M."/>
            <person name="Chan C."/>
        </authorList>
    </citation>
    <scope>NUCLEOTIDE SEQUENCE [LARGE SCALE GENOMIC DNA]</scope>
</reference>
<dbReference type="Proteomes" id="UP001152797">
    <property type="component" value="Unassembled WGS sequence"/>
</dbReference>
<gene>
    <name evidence="3" type="ORF">C1SCF055_LOCUS40839</name>
</gene>
<dbReference type="PROSITE" id="PS50235">
    <property type="entry name" value="USP_3"/>
    <property type="match status" value="1"/>
</dbReference>
<evidence type="ECO:0000313" key="3">
    <source>
        <dbReference type="EMBL" id="CAI4016061.1"/>
    </source>
</evidence>
<proteinExistence type="predicted"/>
<evidence type="ECO:0000313" key="5">
    <source>
        <dbReference type="EMBL" id="CAL4803373.1"/>
    </source>
</evidence>
<dbReference type="PROSITE" id="PS00028">
    <property type="entry name" value="ZINC_FINGER_C2H2_1"/>
    <property type="match status" value="1"/>
</dbReference>
<accession>A0A9P1GJC2</accession>
<feature type="region of interest" description="Disordered" evidence="1">
    <location>
        <begin position="1317"/>
        <end position="1347"/>
    </location>
</feature>
<dbReference type="OrthoDB" id="449152at2759"/>
<feature type="region of interest" description="Disordered" evidence="1">
    <location>
        <begin position="1095"/>
        <end position="1123"/>
    </location>
</feature>
<evidence type="ECO:0000256" key="1">
    <source>
        <dbReference type="SAM" id="MobiDB-lite"/>
    </source>
</evidence>
<keyword evidence="5" id="KW-0695">RNA-directed DNA polymerase</keyword>
<dbReference type="Gene3D" id="3.60.10.10">
    <property type="entry name" value="Endonuclease/exonuclease/phosphatase"/>
    <property type="match status" value="1"/>
</dbReference>
<dbReference type="SUPFAM" id="SSF56219">
    <property type="entry name" value="DNase I-like"/>
    <property type="match status" value="1"/>
</dbReference>
<dbReference type="Pfam" id="PF00443">
    <property type="entry name" value="UCH"/>
    <property type="match status" value="1"/>
</dbReference>
<keyword evidence="5" id="KW-0808">Transferase</keyword>
<dbReference type="InterPro" id="IPR038765">
    <property type="entry name" value="Papain-like_cys_pep_sf"/>
</dbReference>
<evidence type="ECO:0000313" key="6">
    <source>
        <dbReference type="Proteomes" id="UP001152797"/>
    </source>
</evidence>
<dbReference type="SUPFAM" id="SSF54001">
    <property type="entry name" value="Cysteine proteinases"/>
    <property type="match status" value="1"/>
</dbReference>
<reference evidence="3" key="1">
    <citation type="submission" date="2022-10" db="EMBL/GenBank/DDBJ databases">
        <authorList>
            <person name="Chen Y."/>
            <person name="Dougan E. K."/>
            <person name="Chan C."/>
            <person name="Rhodes N."/>
            <person name="Thang M."/>
        </authorList>
    </citation>
    <scope>NUCLEOTIDE SEQUENCE</scope>
</reference>